<accession>A0A480GXW0</accession>
<dbReference type="EMBL" id="DQIR01082115">
    <property type="protein sequence ID" value="HDA37591.1"/>
    <property type="molecule type" value="Transcribed_RNA"/>
</dbReference>
<dbReference type="GO" id="GO:0016853">
    <property type="term" value="F:isomerase activity"/>
    <property type="evidence" value="ECO:0007669"/>
    <property type="project" value="UniProtKB-KW"/>
</dbReference>
<reference evidence="1" key="1">
    <citation type="journal article" date="2019" name="PeerJ">
        <title>Genes of the pig, Sus scrofa, reconstructed with EvidentialGene.</title>
        <authorList>
            <person name="Gilbert D.G."/>
        </authorList>
    </citation>
    <scope>NUCLEOTIDE SEQUENCE</scope>
</reference>
<dbReference type="EMBL" id="DQIR01061768">
    <property type="protein sequence ID" value="HDA17244.1"/>
    <property type="molecule type" value="Transcribed_RNA"/>
</dbReference>
<dbReference type="AlphaFoldDB" id="A0A480GXW0"/>
<proteinExistence type="predicted"/>
<name>A0A480GXW0_PIG</name>
<protein>
    <submittedName>
        <fullName evidence="1">Peptidyl-prolyl cis-trans isomerase C</fullName>
    </submittedName>
</protein>
<organism evidence="1">
    <name type="scientific">Sus scrofa</name>
    <name type="common">Pig</name>
    <dbReference type="NCBI Taxonomy" id="9823"/>
    <lineage>
        <taxon>Eukaryota</taxon>
        <taxon>Metazoa</taxon>
        <taxon>Chordata</taxon>
        <taxon>Craniata</taxon>
        <taxon>Vertebrata</taxon>
        <taxon>Euteleostomi</taxon>
        <taxon>Mammalia</taxon>
        <taxon>Eutheria</taxon>
        <taxon>Laurasiatheria</taxon>
        <taxon>Artiodactyla</taxon>
        <taxon>Suina</taxon>
        <taxon>Suidae</taxon>
        <taxon>Sus</taxon>
    </lineage>
</organism>
<evidence type="ECO:0000313" key="1">
    <source>
        <dbReference type="EMBL" id="HDA17244.1"/>
    </source>
</evidence>
<keyword evidence="1" id="KW-0413">Isomerase</keyword>
<sequence>MYLKVGNSSTSDIPKVMGTKCSVVDFSTSPVIWGGKQKKVKEQRKTLTLRNQKTGVCARARAHTHTHTHAPPECVVLCFLPAGSPVSNLYHEGRFHVYLAAVDDGAVGEWTVMPISCLQFDGVDHCHQCRLHG</sequence>